<dbReference type="PANTHER" id="PTHR12558">
    <property type="entry name" value="CELL DIVISION CYCLE 16,23,27"/>
    <property type="match status" value="1"/>
</dbReference>
<evidence type="ECO:0000313" key="2">
    <source>
        <dbReference type="EMBL" id="MFH6770422.1"/>
    </source>
</evidence>
<accession>A0ABW7MUC7</accession>
<evidence type="ECO:0000256" key="1">
    <source>
        <dbReference type="SAM" id="SignalP"/>
    </source>
</evidence>
<feature type="chain" id="PRO_5046834705" evidence="1">
    <location>
        <begin position="29"/>
        <end position="602"/>
    </location>
</feature>
<dbReference type="SMART" id="SM00028">
    <property type="entry name" value="TPR"/>
    <property type="match status" value="5"/>
</dbReference>
<feature type="signal peptide" evidence="1">
    <location>
        <begin position="1"/>
        <end position="28"/>
    </location>
</feature>
<sequence>MATIHNCYIYNMKSLILICCLMVSLGFAQEDRLAQTYFDNGDYAKAALEYEKLYSERPNNINYIEALIDTYQQLEEYKKAEDFINKLIKRVPYPGFYVYLGHNYQLQGNQDQADFYYDEAIKSIETGVNNVYGVTRAFKKYALIDQTISVFEKAMEINPDFNFNLQLAQLYGEKGDLQKMFDSYLDFADKNPVSKSTVKRALNDFISEDPESENNQLFRKTLLKKMQQTPKILWNEMLSWLFIQQKEYNKAFIQEKAIFKRQPENLFLIEDLADIAADDGDTESAKGIYKYLSETAQDVDTKLNAEYHLLQLEVRENDPSLYESINKKYTALLDEFGRYQQTLRLQIAYAHFLAFHLNKTEQATKLLETALDLPLREQEKAEVKMELGDILVLEERFNKALIYFTQIQRSLKNSEIAQEARFKVAKTSYYKGDFKWAEAQLNILKASTSQLMANDALELKLMISDNKYEDSTQTALKLYAKADLRHFQNKPKEAVALLDKIINEHKTEPIVAQALYKQAQLFEAQKKYSDAANNYQLVIDNYRDGILADDALYHLAKLYDGILNQPEKAKTLYEQILFDHADSIYLVEARKRYRAMRGDLVN</sequence>
<dbReference type="Gene3D" id="1.25.40.10">
    <property type="entry name" value="Tetratricopeptide repeat domain"/>
    <property type="match status" value="4"/>
</dbReference>
<dbReference type="Pfam" id="PF13432">
    <property type="entry name" value="TPR_16"/>
    <property type="match status" value="1"/>
</dbReference>
<organism evidence="2 3">
    <name type="scientific">Gaetbulibacter aestuarii</name>
    <dbReference type="NCBI Taxonomy" id="1502358"/>
    <lineage>
        <taxon>Bacteria</taxon>
        <taxon>Pseudomonadati</taxon>
        <taxon>Bacteroidota</taxon>
        <taxon>Flavobacteriia</taxon>
        <taxon>Flavobacteriales</taxon>
        <taxon>Flavobacteriaceae</taxon>
        <taxon>Gaetbulibacter</taxon>
    </lineage>
</organism>
<dbReference type="EMBL" id="JBAWKB010000001">
    <property type="protein sequence ID" value="MFH6770422.1"/>
    <property type="molecule type" value="Genomic_DNA"/>
</dbReference>
<dbReference type="Pfam" id="PF13174">
    <property type="entry name" value="TPR_6"/>
    <property type="match status" value="1"/>
</dbReference>
<dbReference type="Pfam" id="PF13181">
    <property type="entry name" value="TPR_8"/>
    <property type="match status" value="2"/>
</dbReference>
<dbReference type="PANTHER" id="PTHR12558:SF13">
    <property type="entry name" value="CELL DIVISION CYCLE PROTEIN 27 HOMOLOG"/>
    <property type="match status" value="1"/>
</dbReference>
<dbReference type="InterPro" id="IPR011990">
    <property type="entry name" value="TPR-like_helical_dom_sf"/>
</dbReference>
<gene>
    <name evidence="2" type="ORF">V8G58_00635</name>
</gene>
<evidence type="ECO:0000313" key="3">
    <source>
        <dbReference type="Proteomes" id="UP001610100"/>
    </source>
</evidence>
<protein>
    <submittedName>
        <fullName evidence="2">Tetratricopeptide repeat protein</fullName>
    </submittedName>
</protein>
<keyword evidence="1" id="KW-0732">Signal</keyword>
<comment type="caution">
    <text evidence="2">The sequence shown here is derived from an EMBL/GenBank/DDBJ whole genome shotgun (WGS) entry which is preliminary data.</text>
</comment>
<dbReference type="RefSeq" id="WP_344738590.1">
    <property type="nucleotide sequence ID" value="NZ_BAABAY010000001.1"/>
</dbReference>
<keyword evidence="3" id="KW-1185">Reference proteome</keyword>
<dbReference type="InterPro" id="IPR019734">
    <property type="entry name" value="TPR_rpt"/>
</dbReference>
<reference evidence="2 3" key="1">
    <citation type="submission" date="2024-02" db="EMBL/GenBank/DDBJ databases">
        <title>A Gaetbulibacter species isolated from tidal flats and genomic insights of their niches.</title>
        <authorList>
            <person name="Ye Y."/>
        </authorList>
    </citation>
    <scope>NUCLEOTIDE SEQUENCE [LARGE SCALE GENOMIC DNA]</scope>
    <source>
        <strain evidence="2 3">KYW382</strain>
    </source>
</reference>
<dbReference type="Proteomes" id="UP001610100">
    <property type="component" value="Unassembled WGS sequence"/>
</dbReference>
<dbReference type="SUPFAM" id="SSF48452">
    <property type="entry name" value="TPR-like"/>
    <property type="match status" value="3"/>
</dbReference>
<name>A0ABW7MUC7_9FLAO</name>
<proteinExistence type="predicted"/>